<dbReference type="AlphaFoldDB" id="A0A8T9CA42"/>
<gene>
    <name evidence="3" type="ORF">LSUE1_G005731</name>
</gene>
<feature type="region of interest" description="Disordered" evidence="1">
    <location>
        <begin position="347"/>
        <end position="460"/>
    </location>
</feature>
<evidence type="ECO:0000259" key="2">
    <source>
        <dbReference type="PROSITE" id="PS50090"/>
    </source>
</evidence>
<reference evidence="3 4" key="1">
    <citation type="submission" date="2018-05" db="EMBL/GenBank/DDBJ databases">
        <title>Genome sequencing and assembly of the regulated plant pathogen Lachnellula willkommii and related sister species for the development of diagnostic species identification markers.</title>
        <authorList>
            <person name="Giroux E."/>
            <person name="Bilodeau G."/>
        </authorList>
    </citation>
    <scope>NUCLEOTIDE SEQUENCE [LARGE SCALE GENOMIC DNA]</scope>
    <source>
        <strain evidence="3 4">CBS 268.59</strain>
    </source>
</reference>
<comment type="caution">
    <text evidence="3">The sequence shown here is derived from an EMBL/GenBank/DDBJ whole genome shotgun (WGS) entry which is preliminary data.</text>
</comment>
<evidence type="ECO:0000313" key="4">
    <source>
        <dbReference type="Proteomes" id="UP000469558"/>
    </source>
</evidence>
<dbReference type="PROSITE" id="PS50090">
    <property type="entry name" value="MYB_LIKE"/>
    <property type="match status" value="1"/>
</dbReference>
<feature type="compositionally biased region" description="Pro residues" evidence="1">
    <location>
        <begin position="349"/>
        <end position="361"/>
    </location>
</feature>
<accession>A0A8T9CA42</accession>
<sequence length="569" mass="63257">MFINANPRVVSNGYEAFVPVQIAESLHRRLVEMTNNDINAWSVSRPVVPSTSNGWEHPIDDFNTNENFQFPDASSVAGPQTSYLPKSASYTVSRPGRFPLYKNPVPYQVYHEPPLDMSCVQTPSPNPGDPYFQCGPNHGRGSFAEFSNLRRDLKDVYQAPESDLVAMTAASSVPQTLPSYIRSNTTTHDYMDIKPPQDVIYSDFQQHTTNIDQQSLISQEVPAAIDNATKMKWWSEVSRNSSAQSGHGLSATNDRLANYQPEQQDFEYGNIWNNELPSTKTWATQAAVAESTISPKLLTLDVPSAPLSSSGSIQETIISYSDSSSNHSVAEDADLSGPDQLIVIEQPVLIPPPRQMPPESMPSPRRAASSILSNKTPSPKAPKKRLLKSKSAGNSRRRRGISKDSEAEYHPKRSGPTGPKASAQKRLEPNNRQADEESWTGSPSPQTSTNAQAAHHRDAKDDFLVRSKLAGMSYKAIREQGKFTEAESTLRGRFRTLTKHKTARVRKPEWTDSDIKLLKKAVRKLTRSSDHAASRVPWKLVAEYIANHGGSYHFGNATCRKRWDELRGQ</sequence>
<protein>
    <recommendedName>
        <fullName evidence="2">Myb-like domain-containing protein</fullName>
    </recommendedName>
</protein>
<dbReference type="InterPro" id="IPR001005">
    <property type="entry name" value="SANT/Myb"/>
</dbReference>
<dbReference type="OrthoDB" id="3439209at2759"/>
<feature type="compositionally biased region" description="Polar residues" evidence="1">
    <location>
        <begin position="439"/>
        <end position="452"/>
    </location>
</feature>
<proteinExistence type="predicted"/>
<keyword evidence="4" id="KW-1185">Reference proteome</keyword>
<organism evidence="3 4">
    <name type="scientific">Lachnellula suecica</name>
    <dbReference type="NCBI Taxonomy" id="602035"/>
    <lineage>
        <taxon>Eukaryota</taxon>
        <taxon>Fungi</taxon>
        <taxon>Dikarya</taxon>
        <taxon>Ascomycota</taxon>
        <taxon>Pezizomycotina</taxon>
        <taxon>Leotiomycetes</taxon>
        <taxon>Helotiales</taxon>
        <taxon>Lachnaceae</taxon>
        <taxon>Lachnellula</taxon>
    </lineage>
</organism>
<feature type="compositionally biased region" description="Basic and acidic residues" evidence="1">
    <location>
        <begin position="401"/>
        <end position="411"/>
    </location>
</feature>
<evidence type="ECO:0000313" key="3">
    <source>
        <dbReference type="EMBL" id="TVY78156.1"/>
    </source>
</evidence>
<name>A0A8T9CA42_9HELO</name>
<dbReference type="Proteomes" id="UP000469558">
    <property type="component" value="Unassembled WGS sequence"/>
</dbReference>
<feature type="domain" description="Myb-like" evidence="2">
    <location>
        <begin position="502"/>
        <end position="567"/>
    </location>
</feature>
<evidence type="ECO:0000256" key="1">
    <source>
        <dbReference type="SAM" id="MobiDB-lite"/>
    </source>
</evidence>
<dbReference type="EMBL" id="QGMK01000833">
    <property type="protein sequence ID" value="TVY78156.1"/>
    <property type="molecule type" value="Genomic_DNA"/>
</dbReference>
<feature type="compositionally biased region" description="Basic and acidic residues" evidence="1">
    <location>
        <begin position="425"/>
        <end position="435"/>
    </location>
</feature>